<evidence type="ECO:0000256" key="2">
    <source>
        <dbReference type="ARBA" id="ARBA00012925"/>
    </source>
</evidence>
<protein>
    <recommendedName>
        <fullName evidence="2 6">Carbonic anhydrase</fullName>
        <ecNumber evidence="2 6">4.2.1.1</ecNumber>
    </recommendedName>
</protein>
<keyword evidence="9" id="KW-1185">Reference proteome</keyword>
<reference evidence="8 9" key="1">
    <citation type="submission" date="2022-12" db="EMBL/GenBank/DDBJ databases">
        <title>Chromosome-scale assembly of the Ensete ventricosum genome.</title>
        <authorList>
            <person name="Dussert Y."/>
            <person name="Stocks J."/>
            <person name="Wendawek A."/>
            <person name="Woldeyes F."/>
            <person name="Nichols R.A."/>
            <person name="Borrell J.S."/>
        </authorList>
    </citation>
    <scope>NUCLEOTIDE SEQUENCE [LARGE SCALE GENOMIC DNA]</scope>
    <source>
        <strain evidence="9">cv. Maze</strain>
        <tissue evidence="8">Seeds</tissue>
    </source>
</reference>
<dbReference type="SMART" id="SM01057">
    <property type="entry name" value="Carb_anhydrase"/>
    <property type="match status" value="1"/>
</dbReference>
<comment type="caution">
    <text evidence="8">The sequence shown here is derived from an EMBL/GenBank/DDBJ whole genome shotgun (WGS) entry which is preliminary data.</text>
</comment>
<dbReference type="Gene3D" id="3.10.200.10">
    <property type="entry name" value="Alpha carbonic anhydrase"/>
    <property type="match status" value="1"/>
</dbReference>
<dbReference type="GO" id="GO:0004089">
    <property type="term" value="F:carbonate dehydratase activity"/>
    <property type="evidence" value="ECO:0007669"/>
    <property type="project" value="UniProtKB-UniRule"/>
</dbReference>
<evidence type="ECO:0000256" key="3">
    <source>
        <dbReference type="ARBA" id="ARBA00022723"/>
    </source>
</evidence>
<accession>A0AAV8QV78</accession>
<organism evidence="8 9">
    <name type="scientific">Ensete ventricosum</name>
    <name type="common">Abyssinian banana</name>
    <name type="synonym">Musa ensete</name>
    <dbReference type="NCBI Taxonomy" id="4639"/>
    <lineage>
        <taxon>Eukaryota</taxon>
        <taxon>Viridiplantae</taxon>
        <taxon>Streptophyta</taxon>
        <taxon>Embryophyta</taxon>
        <taxon>Tracheophyta</taxon>
        <taxon>Spermatophyta</taxon>
        <taxon>Magnoliopsida</taxon>
        <taxon>Liliopsida</taxon>
        <taxon>Zingiberales</taxon>
        <taxon>Musaceae</taxon>
        <taxon>Ensete</taxon>
    </lineage>
</organism>
<evidence type="ECO:0000313" key="9">
    <source>
        <dbReference type="Proteomes" id="UP001222027"/>
    </source>
</evidence>
<evidence type="ECO:0000256" key="1">
    <source>
        <dbReference type="ARBA" id="ARBA00001947"/>
    </source>
</evidence>
<dbReference type="InterPro" id="IPR018338">
    <property type="entry name" value="Carbonic_anhydrase_a-class_CS"/>
</dbReference>
<dbReference type="EMBL" id="JAQQAF010000006">
    <property type="protein sequence ID" value="KAJ8479064.1"/>
    <property type="molecule type" value="Genomic_DNA"/>
</dbReference>
<comment type="cofactor">
    <cofactor evidence="1 6">
        <name>Zn(2+)</name>
        <dbReference type="ChEBI" id="CHEBI:29105"/>
    </cofactor>
</comment>
<dbReference type="InterPro" id="IPR036398">
    <property type="entry name" value="CA_dom_sf"/>
</dbReference>
<evidence type="ECO:0000259" key="7">
    <source>
        <dbReference type="PROSITE" id="PS51144"/>
    </source>
</evidence>
<dbReference type="InterPro" id="IPR041891">
    <property type="entry name" value="Alpha_CA_prokaryot-like"/>
</dbReference>
<comment type="similarity">
    <text evidence="6">Belongs to the alpha-carbonic anhydrase family.</text>
</comment>
<proteinExistence type="inferred from homology"/>
<evidence type="ECO:0000256" key="6">
    <source>
        <dbReference type="RuleBase" id="RU367011"/>
    </source>
</evidence>
<feature type="domain" description="Alpha-carbonic anhydrase" evidence="7">
    <location>
        <begin position="39"/>
        <end position="202"/>
    </location>
</feature>
<dbReference type="CDD" id="cd03124">
    <property type="entry name" value="alpha_CA_prokaryotic_like"/>
    <property type="match status" value="1"/>
</dbReference>
<dbReference type="SUPFAM" id="SSF51069">
    <property type="entry name" value="Carbonic anhydrase"/>
    <property type="match status" value="1"/>
</dbReference>
<dbReference type="PROSITE" id="PS51144">
    <property type="entry name" value="ALPHA_CA_2"/>
    <property type="match status" value="1"/>
</dbReference>
<evidence type="ECO:0000256" key="4">
    <source>
        <dbReference type="ARBA" id="ARBA00022833"/>
    </source>
</evidence>
<dbReference type="PANTHER" id="PTHR18952">
    <property type="entry name" value="CARBONIC ANHYDRASE"/>
    <property type="match status" value="1"/>
</dbReference>
<comment type="function">
    <text evidence="6">Reversible hydration of carbon dioxide.</text>
</comment>
<dbReference type="EC" id="4.2.1.1" evidence="2 6"/>
<keyword evidence="5 6" id="KW-0456">Lyase</keyword>
<comment type="catalytic activity">
    <reaction evidence="6">
        <text>hydrogencarbonate + H(+) = CO2 + H2O</text>
        <dbReference type="Rhea" id="RHEA:10748"/>
        <dbReference type="ChEBI" id="CHEBI:15377"/>
        <dbReference type="ChEBI" id="CHEBI:15378"/>
        <dbReference type="ChEBI" id="CHEBI:16526"/>
        <dbReference type="ChEBI" id="CHEBI:17544"/>
        <dbReference type="EC" id="4.2.1.1"/>
    </reaction>
</comment>
<dbReference type="Pfam" id="PF00194">
    <property type="entry name" value="Carb_anhydrase"/>
    <property type="match status" value="1"/>
</dbReference>
<name>A0AAV8QV78_ENSVE</name>
<dbReference type="GO" id="GO:0008270">
    <property type="term" value="F:zinc ion binding"/>
    <property type="evidence" value="ECO:0007669"/>
    <property type="project" value="UniProtKB-UniRule"/>
</dbReference>
<dbReference type="Proteomes" id="UP001222027">
    <property type="component" value="Unassembled WGS sequence"/>
</dbReference>
<dbReference type="InterPro" id="IPR001148">
    <property type="entry name" value="CA_dom"/>
</dbReference>
<evidence type="ECO:0000313" key="8">
    <source>
        <dbReference type="EMBL" id="KAJ8479064.1"/>
    </source>
</evidence>
<dbReference type="GO" id="GO:0006730">
    <property type="term" value="P:one-carbon metabolic process"/>
    <property type="evidence" value="ECO:0007669"/>
    <property type="project" value="TreeGrafter"/>
</dbReference>
<dbReference type="AlphaFoldDB" id="A0AAV8QV78"/>
<keyword evidence="3 6" id="KW-0479">Metal-binding</keyword>
<dbReference type="PROSITE" id="PS00162">
    <property type="entry name" value="ALPHA_CA_1"/>
    <property type="match status" value="1"/>
</dbReference>
<keyword evidence="4 6" id="KW-0862">Zinc</keyword>
<gene>
    <name evidence="8" type="ORF">OPV22_022791</name>
</gene>
<dbReference type="InterPro" id="IPR023561">
    <property type="entry name" value="Carbonic_anhydrase_a-class"/>
</dbReference>
<sequence length="202" mass="22963">MLMAHPLGSRQGLGRRSMVHLHIAMAQFACFPNQEGERDLFAYNGLSSREKFGYNIVKDIKLCSAGKHQSPINIVKDDVVYNPNLKALDGDYVPTNATFVDDGFNVELRYEGGAGKVRKNYRLLQMHWHSPSEHTINGERFPVELHLVHSIAVVSILYRYGHPDAFLLQTRKEIDKLAMGVSAEVSVGIVRTRWWKRHSGKY</sequence>
<evidence type="ECO:0000256" key="5">
    <source>
        <dbReference type="ARBA" id="ARBA00023239"/>
    </source>
</evidence>
<dbReference type="PANTHER" id="PTHR18952:SF236">
    <property type="entry name" value="ALPHA CARBONIC ANHYDRASE 1, CHLOROPLASTIC"/>
    <property type="match status" value="1"/>
</dbReference>